<organism evidence="6 7">
    <name type="scientific">Neobacillus notoginsengisoli</name>
    <dbReference type="NCBI Taxonomy" id="1578198"/>
    <lineage>
        <taxon>Bacteria</taxon>
        <taxon>Bacillati</taxon>
        <taxon>Bacillota</taxon>
        <taxon>Bacilli</taxon>
        <taxon>Bacillales</taxon>
        <taxon>Bacillaceae</taxon>
        <taxon>Neobacillus</taxon>
    </lineage>
</organism>
<comment type="caution">
    <text evidence="6">The sequence shown here is derived from an EMBL/GenBank/DDBJ whole genome shotgun (WGS) entry which is preliminary data.</text>
</comment>
<feature type="domain" description="Methyltransferase type 11" evidence="5">
    <location>
        <begin position="48"/>
        <end position="142"/>
    </location>
</feature>
<dbReference type="InterPro" id="IPR029063">
    <property type="entry name" value="SAM-dependent_MTases_sf"/>
</dbReference>
<dbReference type="GO" id="GO:0008757">
    <property type="term" value="F:S-adenosylmethionine-dependent methyltransferase activity"/>
    <property type="evidence" value="ECO:0007669"/>
    <property type="project" value="InterPro"/>
</dbReference>
<comment type="pathway">
    <text evidence="1">Lipid metabolism.</text>
</comment>
<evidence type="ECO:0000256" key="4">
    <source>
        <dbReference type="ARBA" id="ARBA00025707"/>
    </source>
</evidence>
<name>A0A417YWJ1_9BACI</name>
<dbReference type="InterPro" id="IPR013216">
    <property type="entry name" value="Methyltransf_11"/>
</dbReference>
<keyword evidence="7" id="KW-1185">Reference proteome</keyword>
<dbReference type="PANTHER" id="PTHR44307">
    <property type="entry name" value="PHOSPHOETHANOLAMINE METHYLTRANSFERASE"/>
    <property type="match status" value="1"/>
</dbReference>
<reference evidence="6 7" key="1">
    <citation type="journal article" date="2017" name="Int. J. Syst. Evol. Microbiol.">
        <title>Bacillus notoginsengisoli sp. nov., a novel bacterium isolated from the rhizosphere of Panax notoginseng.</title>
        <authorList>
            <person name="Zhang M.Y."/>
            <person name="Cheng J."/>
            <person name="Cai Y."/>
            <person name="Zhang T.Y."/>
            <person name="Wu Y.Y."/>
            <person name="Manikprabhu D."/>
            <person name="Li W.J."/>
            <person name="Zhang Y.X."/>
        </authorList>
    </citation>
    <scope>NUCLEOTIDE SEQUENCE [LARGE SCALE GENOMIC DNA]</scope>
    <source>
        <strain evidence="6 7">JCM 30743</strain>
    </source>
</reference>
<dbReference type="AlphaFoldDB" id="A0A417YWJ1"/>
<evidence type="ECO:0000313" key="6">
    <source>
        <dbReference type="EMBL" id="RHW41648.1"/>
    </source>
</evidence>
<dbReference type="Proteomes" id="UP000284416">
    <property type="component" value="Unassembled WGS sequence"/>
</dbReference>
<evidence type="ECO:0000259" key="5">
    <source>
        <dbReference type="Pfam" id="PF08241"/>
    </source>
</evidence>
<sequence length="242" mass="27491">MEKVVPIRDSIYLDFLSKFGVGGAHPGGFELTKEILQGERIHAGTRILDAGCGTGQTAAYLASTYEARVIGVDINPIMVEKAKQRMEKNNLPVKIIQGSIEKLPLKGGMFDLILSESVLSFVNKPRALQEIYRLLKPGGRFIANELTVNKKPEEWVENEIKTFYGFDSLPVERDWISLLERIGFKNIKIHSQTTPILQHQATPEFHYSAHIDPKLYAVMNQHFQMIAKYHEILDYRIFSCSK</sequence>
<dbReference type="GO" id="GO:0032259">
    <property type="term" value="P:methylation"/>
    <property type="evidence" value="ECO:0007669"/>
    <property type="project" value="UniProtKB-KW"/>
</dbReference>
<dbReference type="Gene3D" id="3.40.50.150">
    <property type="entry name" value="Vaccinia Virus protein VP39"/>
    <property type="match status" value="1"/>
</dbReference>
<dbReference type="Pfam" id="PF08241">
    <property type="entry name" value="Methyltransf_11"/>
    <property type="match status" value="1"/>
</dbReference>
<evidence type="ECO:0000256" key="3">
    <source>
        <dbReference type="ARBA" id="ARBA00022679"/>
    </source>
</evidence>
<protein>
    <submittedName>
        <fullName evidence="6">Class I SAM-dependent methyltransferase</fullName>
    </submittedName>
</protein>
<keyword evidence="3 6" id="KW-0808">Transferase</keyword>
<evidence type="ECO:0000256" key="1">
    <source>
        <dbReference type="ARBA" id="ARBA00005189"/>
    </source>
</evidence>
<accession>A0A417YWJ1</accession>
<keyword evidence="2 6" id="KW-0489">Methyltransferase</keyword>
<dbReference type="CDD" id="cd02440">
    <property type="entry name" value="AdoMet_MTases"/>
    <property type="match status" value="1"/>
</dbReference>
<proteinExistence type="predicted"/>
<dbReference type="EMBL" id="QWEG01000004">
    <property type="protein sequence ID" value="RHW41648.1"/>
    <property type="molecule type" value="Genomic_DNA"/>
</dbReference>
<comment type="pathway">
    <text evidence="4">Phospholipid metabolism.</text>
</comment>
<evidence type="ECO:0000256" key="2">
    <source>
        <dbReference type="ARBA" id="ARBA00022603"/>
    </source>
</evidence>
<dbReference type="SUPFAM" id="SSF53335">
    <property type="entry name" value="S-adenosyl-L-methionine-dependent methyltransferases"/>
    <property type="match status" value="1"/>
</dbReference>
<evidence type="ECO:0000313" key="7">
    <source>
        <dbReference type="Proteomes" id="UP000284416"/>
    </source>
</evidence>
<dbReference type="OrthoDB" id="43862at2"/>
<gene>
    <name evidence="6" type="ORF">D1B31_07985</name>
</gene>
<dbReference type="RefSeq" id="WP_118920230.1">
    <property type="nucleotide sequence ID" value="NZ_QWEG01000004.1"/>
</dbReference>
<dbReference type="PANTHER" id="PTHR44307:SF2">
    <property type="entry name" value="PHOSPHOETHANOLAMINE METHYLTRANSFERASE ISOFORM X1"/>
    <property type="match status" value="1"/>
</dbReference>